<accession>A0AAD7URG1</accession>
<dbReference type="GeneID" id="83220013"/>
<organism evidence="2 3">
    <name type="scientific">Lichtheimia ornata</name>
    <dbReference type="NCBI Taxonomy" id="688661"/>
    <lineage>
        <taxon>Eukaryota</taxon>
        <taxon>Fungi</taxon>
        <taxon>Fungi incertae sedis</taxon>
        <taxon>Mucoromycota</taxon>
        <taxon>Mucoromycotina</taxon>
        <taxon>Mucoromycetes</taxon>
        <taxon>Mucorales</taxon>
        <taxon>Lichtheimiaceae</taxon>
        <taxon>Lichtheimia</taxon>
    </lineage>
</organism>
<dbReference type="EMBL" id="JARTCD010000145">
    <property type="protein sequence ID" value="KAJ8651751.1"/>
    <property type="molecule type" value="Genomic_DNA"/>
</dbReference>
<keyword evidence="3" id="KW-1185">Reference proteome</keyword>
<keyword evidence="1" id="KW-0472">Membrane</keyword>
<sequence length="182" mass="20767">MILRSLYFIVYLPVWHLILLRGSIPVCGLIPFVVLFLCGLSILQWSLSPSWKSSIILCGSKKKDDIFEVVTSIHTAKRAQTIWDFTSKFPDSLTVERWLYDEGIYCKSMKCKAGIDMRLIEVKKDGQPNLTWKCTHRPSAATVKRSLFVKEAFSQGSRSACIKFLVLCGSTFTSWNSRLFKT</sequence>
<dbReference type="RefSeq" id="XP_058336665.1">
    <property type="nucleotide sequence ID" value="XM_058492567.1"/>
</dbReference>
<reference evidence="2 3" key="1">
    <citation type="submission" date="2023-03" db="EMBL/GenBank/DDBJ databases">
        <title>Genome sequence of Lichtheimia ornata CBS 291.66.</title>
        <authorList>
            <person name="Mohabir J.T."/>
            <person name="Shea T.P."/>
            <person name="Kurbessoian T."/>
            <person name="Berby B."/>
            <person name="Fontaine J."/>
            <person name="Livny J."/>
            <person name="Gnirke A."/>
            <person name="Stajich J.E."/>
            <person name="Cuomo C.A."/>
        </authorList>
    </citation>
    <scope>NUCLEOTIDE SEQUENCE [LARGE SCALE GENOMIC DNA]</scope>
    <source>
        <strain evidence="2">CBS 291.66</strain>
    </source>
</reference>
<name>A0AAD7URG1_9FUNG</name>
<dbReference type="Proteomes" id="UP001234581">
    <property type="component" value="Unassembled WGS sequence"/>
</dbReference>
<gene>
    <name evidence="2" type="ORF">O0I10_012678</name>
</gene>
<keyword evidence="1" id="KW-0812">Transmembrane</keyword>
<keyword evidence="1" id="KW-1133">Transmembrane helix</keyword>
<evidence type="ECO:0000313" key="2">
    <source>
        <dbReference type="EMBL" id="KAJ8651751.1"/>
    </source>
</evidence>
<proteinExistence type="predicted"/>
<comment type="caution">
    <text evidence="2">The sequence shown here is derived from an EMBL/GenBank/DDBJ whole genome shotgun (WGS) entry which is preliminary data.</text>
</comment>
<feature type="transmembrane region" description="Helical" evidence="1">
    <location>
        <begin position="20"/>
        <end position="43"/>
    </location>
</feature>
<dbReference type="AlphaFoldDB" id="A0AAD7URG1"/>
<evidence type="ECO:0000313" key="3">
    <source>
        <dbReference type="Proteomes" id="UP001234581"/>
    </source>
</evidence>
<evidence type="ECO:0000256" key="1">
    <source>
        <dbReference type="SAM" id="Phobius"/>
    </source>
</evidence>
<protein>
    <submittedName>
        <fullName evidence="2">Uncharacterized protein</fullName>
    </submittedName>
</protein>